<evidence type="ECO:0000313" key="2">
    <source>
        <dbReference type="Proteomes" id="UP000186817"/>
    </source>
</evidence>
<dbReference type="AlphaFoldDB" id="A0A1Q9DW96"/>
<protein>
    <submittedName>
        <fullName evidence="1">Uncharacterized protein</fullName>
    </submittedName>
</protein>
<dbReference type="Proteomes" id="UP000186817">
    <property type="component" value="Unassembled WGS sequence"/>
</dbReference>
<organism evidence="1 2">
    <name type="scientific">Symbiodinium microadriaticum</name>
    <name type="common">Dinoflagellate</name>
    <name type="synonym">Zooxanthella microadriatica</name>
    <dbReference type="NCBI Taxonomy" id="2951"/>
    <lineage>
        <taxon>Eukaryota</taxon>
        <taxon>Sar</taxon>
        <taxon>Alveolata</taxon>
        <taxon>Dinophyceae</taxon>
        <taxon>Suessiales</taxon>
        <taxon>Symbiodiniaceae</taxon>
        <taxon>Symbiodinium</taxon>
    </lineage>
</organism>
<keyword evidence="2" id="KW-1185">Reference proteome</keyword>
<name>A0A1Q9DW96_SYMMI</name>
<dbReference type="EMBL" id="LSRX01000361">
    <property type="protein sequence ID" value="OLP99453.1"/>
    <property type="molecule type" value="Genomic_DNA"/>
</dbReference>
<accession>A0A1Q9DW96</accession>
<reference evidence="1 2" key="1">
    <citation type="submission" date="2016-02" db="EMBL/GenBank/DDBJ databases">
        <title>Genome analysis of coral dinoflagellate symbionts highlights evolutionary adaptations to a symbiotic lifestyle.</title>
        <authorList>
            <person name="Aranda M."/>
            <person name="Li Y."/>
            <person name="Liew Y.J."/>
            <person name="Baumgarten S."/>
            <person name="Simakov O."/>
            <person name="Wilson M."/>
            <person name="Piel J."/>
            <person name="Ashoor H."/>
            <person name="Bougouffa S."/>
            <person name="Bajic V.B."/>
            <person name="Ryu T."/>
            <person name="Ravasi T."/>
            <person name="Bayer T."/>
            <person name="Micklem G."/>
            <person name="Kim H."/>
            <person name="Bhak J."/>
            <person name="Lajeunesse T.C."/>
            <person name="Voolstra C.R."/>
        </authorList>
    </citation>
    <scope>NUCLEOTIDE SEQUENCE [LARGE SCALE GENOMIC DNA]</scope>
    <source>
        <strain evidence="1 2">CCMP2467</strain>
    </source>
</reference>
<proteinExistence type="predicted"/>
<comment type="caution">
    <text evidence="1">The sequence shown here is derived from an EMBL/GenBank/DDBJ whole genome shotgun (WGS) entry which is preliminary data.</text>
</comment>
<dbReference type="OrthoDB" id="191686at2759"/>
<evidence type="ECO:0000313" key="1">
    <source>
        <dbReference type="EMBL" id="OLP99453.1"/>
    </source>
</evidence>
<gene>
    <name evidence="1" type="ORF">AK812_SmicGene17980</name>
</gene>
<sequence>MGNHHSTGHFFNLCGCTDVIGFEGSAKAVINMYEIKPWNARSLIRDNLNKQADLARKSPLRKVPIMDGLEYFQRQIKSSMMWLWSYSTFPLAALIG</sequence>